<dbReference type="InterPro" id="IPR002575">
    <property type="entry name" value="Aminoglycoside_PTrfase"/>
</dbReference>
<dbReference type="Gene3D" id="3.30.200.20">
    <property type="entry name" value="Phosphorylase Kinase, domain 1"/>
    <property type="match status" value="1"/>
</dbReference>
<dbReference type="InterPro" id="IPR011009">
    <property type="entry name" value="Kinase-like_dom_sf"/>
</dbReference>
<accession>A0ABS4ITS1</accession>
<dbReference type="Proteomes" id="UP001519287">
    <property type="component" value="Unassembled WGS sequence"/>
</dbReference>
<dbReference type="EMBL" id="JAGGLB010000007">
    <property type="protein sequence ID" value="MBP1990982.1"/>
    <property type="molecule type" value="Genomic_DNA"/>
</dbReference>
<evidence type="ECO:0000259" key="1">
    <source>
        <dbReference type="Pfam" id="PF01636"/>
    </source>
</evidence>
<keyword evidence="3" id="KW-1185">Reference proteome</keyword>
<reference evidence="2 3" key="1">
    <citation type="submission" date="2021-03" db="EMBL/GenBank/DDBJ databases">
        <title>Genomic Encyclopedia of Type Strains, Phase IV (KMG-IV): sequencing the most valuable type-strain genomes for metagenomic binning, comparative biology and taxonomic classification.</title>
        <authorList>
            <person name="Goeker M."/>
        </authorList>
    </citation>
    <scope>NUCLEOTIDE SEQUENCE [LARGE SCALE GENOMIC DNA]</scope>
    <source>
        <strain evidence="2 3">DSM 26048</strain>
    </source>
</reference>
<dbReference type="NCBIfam" id="TIGR02906">
    <property type="entry name" value="spore_CotS"/>
    <property type="match status" value="1"/>
</dbReference>
<gene>
    <name evidence="2" type="ORF">J2Z66_002589</name>
</gene>
<protein>
    <submittedName>
        <fullName evidence="2">CotS family spore coat protein</fullName>
    </submittedName>
</protein>
<feature type="domain" description="Aminoglycoside phosphotransferase" evidence="1">
    <location>
        <begin position="51"/>
        <end position="248"/>
    </location>
</feature>
<keyword evidence="2" id="KW-0946">Virion</keyword>
<sequence length="329" mass="39338">MDRLLRSIEQLYGFKIKTWKVIKHIKNSSFVALIKTDEGKKKIVKSLYITPERQLFIVKSEQLLAEKGVKLARPIPSLQGELYMIFDKVPYVLYEWIDGKSRQLRDRDALESMVQVMARFHRASRGLDYPNEVQIYSHLPWEQDYKQRLKSLKSWHSKHKGSNNRKAVIISRHLPFFQKMAQKALESLHTSHYQNYMDGLDSAKSLVHGDFHHMNLIFQKDVGVLIDFEDVRYDLPSKDLLRIFSMYTKQNPFEGKMFRGMMKTYENINPFPTEVRQLVYMDLLFPHIFERMLRKKKYKKMSAPELKEWIKQEKEKALYVYDHDFKPQH</sequence>
<dbReference type="Gene3D" id="3.90.1200.10">
    <property type="match status" value="1"/>
</dbReference>
<dbReference type="Pfam" id="PF01636">
    <property type="entry name" value="APH"/>
    <property type="match status" value="1"/>
</dbReference>
<organism evidence="2 3">
    <name type="scientific">Paenibacillus eucommiae</name>
    <dbReference type="NCBI Taxonomy" id="1355755"/>
    <lineage>
        <taxon>Bacteria</taxon>
        <taxon>Bacillati</taxon>
        <taxon>Bacillota</taxon>
        <taxon>Bacilli</taxon>
        <taxon>Bacillales</taxon>
        <taxon>Paenibacillaceae</taxon>
        <taxon>Paenibacillus</taxon>
    </lineage>
</organism>
<name>A0ABS4ITS1_9BACL</name>
<evidence type="ECO:0000313" key="3">
    <source>
        <dbReference type="Proteomes" id="UP001519287"/>
    </source>
</evidence>
<comment type="caution">
    <text evidence="2">The sequence shown here is derived from an EMBL/GenBank/DDBJ whole genome shotgun (WGS) entry which is preliminary data.</text>
</comment>
<dbReference type="InterPro" id="IPR047175">
    <property type="entry name" value="CotS-like"/>
</dbReference>
<dbReference type="RefSeq" id="WP_209971736.1">
    <property type="nucleotide sequence ID" value="NZ_JAGGLB010000007.1"/>
</dbReference>
<keyword evidence="2" id="KW-0167">Capsid protein</keyword>
<dbReference type="PANTHER" id="PTHR39179">
    <property type="entry name" value="SPORE COAT PROTEIN I"/>
    <property type="match status" value="1"/>
</dbReference>
<dbReference type="SUPFAM" id="SSF56112">
    <property type="entry name" value="Protein kinase-like (PK-like)"/>
    <property type="match status" value="1"/>
</dbReference>
<dbReference type="PANTHER" id="PTHR39179:SF1">
    <property type="entry name" value="SPORE COAT PROTEIN I"/>
    <property type="match status" value="1"/>
</dbReference>
<dbReference type="InterPro" id="IPR014255">
    <property type="entry name" value="Spore_coat_CotS"/>
</dbReference>
<proteinExistence type="predicted"/>
<evidence type="ECO:0000313" key="2">
    <source>
        <dbReference type="EMBL" id="MBP1990982.1"/>
    </source>
</evidence>